<evidence type="ECO:0000313" key="2">
    <source>
        <dbReference type="Proteomes" id="UP001157069"/>
    </source>
</evidence>
<organism evidence="1 2">
    <name type="scientific">Homoserinibacter gongjuensis</name>
    <dbReference type="NCBI Taxonomy" id="1162968"/>
    <lineage>
        <taxon>Bacteria</taxon>
        <taxon>Bacillati</taxon>
        <taxon>Actinomycetota</taxon>
        <taxon>Actinomycetes</taxon>
        <taxon>Micrococcales</taxon>
        <taxon>Microbacteriaceae</taxon>
        <taxon>Homoserinibacter</taxon>
    </lineage>
</organism>
<evidence type="ECO:0000313" key="1">
    <source>
        <dbReference type="EMBL" id="GMA90502.1"/>
    </source>
</evidence>
<protein>
    <submittedName>
        <fullName evidence="1">Uncharacterized protein</fullName>
    </submittedName>
</protein>
<keyword evidence="2" id="KW-1185">Reference proteome</keyword>
<comment type="caution">
    <text evidence="1">The sequence shown here is derived from an EMBL/GenBank/DDBJ whole genome shotgun (WGS) entry which is preliminary data.</text>
</comment>
<dbReference type="EMBL" id="BSVA01000001">
    <property type="protein sequence ID" value="GMA90502.1"/>
    <property type="molecule type" value="Genomic_DNA"/>
</dbReference>
<name>A0ABQ6JRZ9_9MICO</name>
<reference evidence="2" key="1">
    <citation type="journal article" date="2019" name="Int. J. Syst. Evol. Microbiol.">
        <title>The Global Catalogue of Microorganisms (GCM) 10K type strain sequencing project: providing services to taxonomists for standard genome sequencing and annotation.</title>
        <authorList>
            <consortium name="The Broad Institute Genomics Platform"/>
            <consortium name="The Broad Institute Genome Sequencing Center for Infectious Disease"/>
            <person name="Wu L."/>
            <person name="Ma J."/>
        </authorList>
    </citation>
    <scope>NUCLEOTIDE SEQUENCE [LARGE SCALE GENOMIC DNA]</scope>
    <source>
        <strain evidence="2">NBRC 108755</strain>
    </source>
</reference>
<dbReference type="RefSeq" id="WP_284298297.1">
    <property type="nucleotide sequence ID" value="NZ_BSVA01000001.1"/>
</dbReference>
<dbReference type="Proteomes" id="UP001157069">
    <property type="component" value="Unassembled WGS sequence"/>
</dbReference>
<gene>
    <name evidence="1" type="ORF">GCM10025869_10310</name>
</gene>
<sequence length="78" mass="8180">MTITAPQITTSTTARATVRSIAPERLRVELDGEVVGFVDIVGQVHVALLGNMYPYAVEIAQTLDADSAAHSVIAAAQS</sequence>
<accession>A0ABQ6JRZ9</accession>
<proteinExistence type="predicted"/>